<sequence length="153" mass="17287">MCCTQINRGATALLLLLSWVWLLLEVVIRVLLFTLPPDTMKSLSIVFAIFGAIFTLWGLLAHIALTLTVAKEESISNGHVFVAFYIAYVILAAIFNAAAITIFMMYVGIYGCLGFFVFAYQLFTLPYFMNYCHYLRSWERSTEDAEARTPTLS</sequence>
<evidence type="ECO:0000313" key="3">
    <source>
        <dbReference type="Proteomes" id="UP001175271"/>
    </source>
</evidence>
<proteinExistence type="predicted"/>
<reference evidence="2" key="1">
    <citation type="submission" date="2023-06" db="EMBL/GenBank/DDBJ databases">
        <title>Genomic analysis of the entomopathogenic nematode Steinernema hermaphroditum.</title>
        <authorList>
            <person name="Schwarz E.M."/>
            <person name="Heppert J.K."/>
            <person name="Baniya A."/>
            <person name="Schwartz H.T."/>
            <person name="Tan C.-H."/>
            <person name="Antoshechkin I."/>
            <person name="Sternberg P.W."/>
            <person name="Goodrich-Blair H."/>
            <person name="Dillman A.R."/>
        </authorList>
    </citation>
    <scope>NUCLEOTIDE SEQUENCE</scope>
    <source>
        <strain evidence="2">PS9179</strain>
        <tissue evidence="2">Whole animal</tissue>
    </source>
</reference>
<protein>
    <submittedName>
        <fullName evidence="2">Uncharacterized protein</fullName>
    </submittedName>
</protein>
<feature type="transmembrane region" description="Helical" evidence="1">
    <location>
        <begin position="82"/>
        <end position="102"/>
    </location>
</feature>
<dbReference type="EMBL" id="JAUCMV010000001">
    <property type="protein sequence ID" value="KAK0423089.1"/>
    <property type="molecule type" value="Genomic_DNA"/>
</dbReference>
<accession>A0AA39IH08</accession>
<keyword evidence="3" id="KW-1185">Reference proteome</keyword>
<feature type="transmembrane region" description="Helical" evidence="1">
    <location>
        <begin position="108"/>
        <end position="128"/>
    </location>
</feature>
<comment type="caution">
    <text evidence="2">The sequence shown here is derived from an EMBL/GenBank/DDBJ whole genome shotgun (WGS) entry which is preliminary data.</text>
</comment>
<dbReference type="Proteomes" id="UP001175271">
    <property type="component" value="Unassembled WGS sequence"/>
</dbReference>
<dbReference type="AlphaFoldDB" id="A0AA39IH08"/>
<keyword evidence="1" id="KW-0472">Membrane</keyword>
<feature type="transmembrane region" description="Helical" evidence="1">
    <location>
        <begin position="12"/>
        <end position="33"/>
    </location>
</feature>
<keyword evidence="1" id="KW-1133">Transmembrane helix</keyword>
<feature type="transmembrane region" description="Helical" evidence="1">
    <location>
        <begin position="45"/>
        <end position="70"/>
    </location>
</feature>
<gene>
    <name evidence="2" type="ORF">QR680_007964</name>
</gene>
<evidence type="ECO:0000256" key="1">
    <source>
        <dbReference type="SAM" id="Phobius"/>
    </source>
</evidence>
<evidence type="ECO:0000313" key="2">
    <source>
        <dbReference type="EMBL" id="KAK0423089.1"/>
    </source>
</evidence>
<name>A0AA39IH08_9BILA</name>
<keyword evidence="1" id="KW-0812">Transmembrane</keyword>
<organism evidence="2 3">
    <name type="scientific">Steinernema hermaphroditum</name>
    <dbReference type="NCBI Taxonomy" id="289476"/>
    <lineage>
        <taxon>Eukaryota</taxon>
        <taxon>Metazoa</taxon>
        <taxon>Ecdysozoa</taxon>
        <taxon>Nematoda</taxon>
        <taxon>Chromadorea</taxon>
        <taxon>Rhabditida</taxon>
        <taxon>Tylenchina</taxon>
        <taxon>Panagrolaimomorpha</taxon>
        <taxon>Strongyloidoidea</taxon>
        <taxon>Steinernematidae</taxon>
        <taxon>Steinernema</taxon>
    </lineage>
</organism>